<evidence type="ECO:0000313" key="1">
    <source>
        <dbReference type="EMBL" id="EMS60475.1"/>
    </source>
</evidence>
<sequence length="110" mass="11823">MHVMVILFVGSLALAAECRLEAGRRSHLDGGDNNTSSSNSVTLNNSISSLDDARFSLICCRPARSCSSGDCYCCPLLKPTACFKTLEDCKSKCPKCDPKCPSESTMELHA</sequence>
<dbReference type="EMBL" id="KD108659">
    <property type="protein sequence ID" value="EMS60475.1"/>
    <property type="molecule type" value="Genomic_DNA"/>
</dbReference>
<gene>
    <name evidence="1" type="ORF">TRIUR3_17873</name>
</gene>
<proteinExistence type="predicted"/>
<reference evidence="1" key="1">
    <citation type="journal article" date="2013" name="Nature">
        <title>Draft genome of the wheat A-genome progenitor Triticum urartu.</title>
        <authorList>
            <person name="Ling H.Q."/>
            <person name="Zhao S."/>
            <person name="Liu D."/>
            <person name="Wang J."/>
            <person name="Sun H."/>
            <person name="Zhang C."/>
            <person name="Fan H."/>
            <person name="Li D."/>
            <person name="Dong L."/>
            <person name="Tao Y."/>
            <person name="Gao C."/>
            <person name="Wu H."/>
            <person name="Li Y."/>
            <person name="Cui Y."/>
            <person name="Guo X."/>
            <person name="Zheng S."/>
            <person name="Wang B."/>
            <person name="Yu K."/>
            <person name="Liang Q."/>
            <person name="Yang W."/>
            <person name="Lou X."/>
            <person name="Chen J."/>
            <person name="Feng M."/>
            <person name="Jian J."/>
            <person name="Zhang X."/>
            <person name="Luo G."/>
            <person name="Jiang Y."/>
            <person name="Liu J."/>
            <person name="Wang Z."/>
            <person name="Sha Y."/>
            <person name="Zhang B."/>
            <person name="Wu H."/>
            <person name="Tang D."/>
            <person name="Shen Q."/>
            <person name="Xue P."/>
            <person name="Zou S."/>
            <person name="Wang X."/>
            <person name="Liu X."/>
            <person name="Wang F."/>
            <person name="Yang Y."/>
            <person name="An X."/>
            <person name="Dong Z."/>
            <person name="Zhang K."/>
            <person name="Zhang X."/>
            <person name="Luo M.C."/>
            <person name="Dvorak J."/>
            <person name="Tong Y."/>
            <person name="Wang J."/>
            <person name="Yang H."/>
            <person name="Li Z."/>
            <person name="Wang D."/>
            <person name="Zhang A."/>
            <person name="Wang J."/>
        </authorList>
    </citation>
    <scope>NUCLEOTIDE SEQUENCE</scope>
</reference>
<organism evidence="1">
    <name type="scientific">Triticum urartu</name>
    <name type="common">Red wild einkorn</name>
    <name type="synonym">Crithodium urartu</name>
    <dbReference type="NCBI Taxonomy" id="4572"/>
    <lineage>
        <taxon>Eukaryota</taxon>
        <taxon>Viridiplantae</taxon>
        <taxon>Streptophyta</taxon>
        <taxon>Embryophyta</taxon>
        <taxon>Tracheophyta</taxon>
        <taxon>Spermatophyta</taxon>
        <taxon>Magnoliopsida</taxon>
        <taxon>Liliopsida</taxon>
        <taxon>Poales</taxon>
        <taxon>Poaceae</taxon>
        <taxon>BOP clade</taxon>
        <taxon>Pooideae</taxon>
        <taxon>Triticodae</taxon>
        <taxon>Triticeae</taxon>
        <taxon>Triticinae</taxon>
        <taxon>Triticum</taxon>
    </lineage>
</organism>
<protein>
    <submittedName>
        <fullName evidence="1">Uncharacterized protein</fullName>
    </submittedName>
</protein>
<dbReference type="AlphaFoldDB" id="M8A721"/>
<dbReference type="OMA" id="PKCNPKC"/>
<accession>M8A721</accession>
<name>M8A721_TRIUA</name>